<evidence type="ECO:0000256" key="3">
    <source>
        <dbReference type="SAM" id="MobiDB-lite"/>
    </source>
</evidence>
<feature type="domain" description="Multidrug resistance protein MdtA-like alpha-helical hairpin" evidence="4">
    <location>
        <begin position="126"/>
        <end position="195"/>
    </location>
</feature>
<dbReference type="InterPro" id="IPR058627">
    <property type="entry name" value="MdtA-like_C"/>
</dbReference>
<dbReference type="Gene3D" id="1.10.287.470">
    <property type="entry name" value="Helix hairpin bin"/>
    <property type="match status" value="1"/>
</dbReference>
<dbReference type="Gene3D" id="2.40.420.20">
    <property type="match status" value="1"/>
</dbReference>
<dbReference type="Pfam" id="PF25967">
    <property type="entry name" value="RND-MFP_C"/>
    <property type="match status" value="1"/>
</dbReference>
<dbReference type="Pfam" id="PF25917">
    <property type="entry name" value="BSH_RND"/>
    <property type="match status" value="1"/>
</dbReference>
<sequence length="424" mass="44925">MTKFTPISADDIRRATPLRVGGRPLWQKLSLAALPVVIIGAGVGYLNRETPAAAALPTPTVTVATPLAREVNEWDDYVGRFEPSRSVEVRPRVSGAVTAIHFTDGAIVQKGQLLFTIDPRPFTASLAEARAGVASAASDLALAEADLGRANRLLADDAVSKSDIDRLTARVRAAKAALAAAQARVHSRALDVEFTQVRAPITGRISDRKVDPGNIVSAADGGGTLLTSINALDPIYFTFDSSEALYLKGKRDRQANQGQPQQVQIKLQDEAGYKWKGHVDFTDNGLNAHSGTIRGRAVIDNPDYFLAPGMFGNMRLTDGGTTRALLIPDAAVRTDQARKVVMVVGKDGVVVERQIEAGPLVAGLRTVRGGIAPTDRVIVQGLQFARAGAKVNVRPTVIRPDAAPATAAPEIDKPAASQATFAAQ</sequence>
<dbReference type="InterPro" id="IPR058626">
    <property type="entry name" value="MdtA-like_b-barrel"/>
</dbReference>
<keyword evidence="9" id="KW-1185">Reference proteome</keyword>
<dbReference type="RefSeq" id="WP_265267244.1">
    <property type="nucleotide sequence ID" value="NZ_JANFAV010000001.1"/>
</dbReference>
<feature type="domain" description="Multidrug resistance protein MdtA-like beta-barrel" evidence="6">
    <location>
        <begin position="234"/>
        <end position="317"/>
    </location>
</feature>
<evidence type="ECO:0000259" key="7">
    <source>
        <dbReference type="Pfam" id="PF25967"/>
    </source>
</evidence>
<dbReference type="InterPro" id="IPR058625">
    <property type="entry name" value="MdtA-like_BSH"/>
</dbReference>
<dbReference type="Proteomes" id="UP001165565">
    <property type="component" value="Unassembled WGS sequence"/>
</dbReference>
<evidence type="ECO:0000256" key="1">
    <source>
        <dbReference type="ARBA" id="ARBA00004196"/>
    </source>
</evidence>
<dbReference type="GO" id="GO:0030313">
    <property type="term" value="C:cell envelope"/>
    <property type="evidence" value="ECO:0007669"/>
    <property type="project" value="UniProtKB-SubCell"/>
</dbReference>
<dbReference type="PANTHER" id="PTHR30158:SF10">
    <property type="entry name" value="CATION EFFLUX PUMP"/>
    <property type="match status" value="1"/>
</dbReference>
<feature type="domain" description="Multidrug resistance protein MdtA-like C-terminal permuted SH3" evidence="7">
    <location>
        <begin position="324"/>
        <end position="383"/>
    </location>
</feature>
<proteinExistence type="inferred from homology"/>
<protein>
    <submittedName>
        <fullName evidence="8">Efflux RND transporter periplasmic adaptor subunit</fullName>
    </submittedName>
</protein>
<organism evidence="8 9">
    <name type="scientific">Sphingomonas lycopersici</name>
    <dbReference type="NCBI Taxonomy" id="2951807"/>
    <lineage>
        <taxon>Bacteria</taxon>
        <taxon>Pseudomonadati</taxon>
        <taxon>Pseudomonadota</taxon>
        <taxon>Alphaproteobacteria</taxon>
        <taxon>Sphingomonadales</taxon>
        <taxon>Sphingomonadaceae</taxon>
        <taxon>Sphingomonas</taxon>
    </lineage>
</organism>
<comment type="similarity">
    <text evidence="2">Belongs to the membrane fusion protein (MFP) (TC 8.A.1) family.</text>
</comment>
<dbReference type="Gene3D" id="2.40.50.100">
    <property type="match status" value="1"/>
</dbReference>
<feature type="region of interest" description="Disordered" evidence="3">
    <location>
        <begin position="404"/>
        <end position="424"/>
    </location>
</feature>
<evidence type="ECO:0000259" key="6">
    <source>
        <dbReference type="Pfam" id="PF25944"/>
    </source>
</evidence>
<evidence type="ECO:0000313" key="9">
    <source>
        <dbReference type="Proteomes" id="UP001165565"/>
    </source>
</evidence>
<evidence type="ECO:0000256" key="2">
    <source>
        <dbReference type="ARBA" id="ARBA00009477"/>
    </source>
</evidence>
<dbReference type="NCBIfam" id="TIGR01730">
    <property type="entry name" value="RND_mfp"/>
    <property type="match status" value="1"/>
</dbReference>
<gene>
    <name evidence="8" type="ORF">NEE01_00200</name>
</gene>
<dbReference type="Gene3D" id="2.40.30.170">
    <property type="match status" value="1"/>
</dbReference>
<accession>A0AA42CNB9</accession>
<feature type="domain" description="Multidrug resistance protein MdtA-like barrel-sandwich hybrid" evidence="5">
    <location>
        <begin position="85"/>
        <end position="223"/>
    </location>
</feature>
<dbReference type="GO" id="GO:0005886">
    <property type="term" value="C:plasma membrane"/>
    <property type="evidence" value="ECO:0007669"/>
    <property type="project" value="TreeGrafter"/>
</dbReference>
<comment type="caution">
    <text evidence="8">The sequence shown here is derived from an EMBL/GenBank/DDBJ whole genome shotgun (WGS) entry which is preliminary data.</text>
</comment>
<dbReference type="InterPro" id="IPR006143">
    <property type="entry name" value="RND_pump_MFP"/>
</dbReference>
<dbReference type="Pfam" id="PF25944">
    <property type="entry name" value="Beta-barrel_RND"/>
    <property type="match status" value="1"/>
</dbReference>
<dbReference type="EMBL" id="JANFAV010000001">
    <property type="protein sequence ID" value="MCW6533194.1"/>
    <property type="molecule type" value="Genomic_DNA"/>
</dbReference>
<evidence type="ECO:0000313" key="8">
    <source>
        <dbReference type="EMBL" id="MCW6533194.1"/>
    </source>
</evidence>
<evidence type="ECO:0000259" key="4">
    <source>
        <dbReference type="Pfam" id="PF25876"/>
    </source>
</evidence>
<evidence type="ECO:0000259" key="5">
    <source>
        <dbReference type="Pfam" id="PF25917"/>
    </source>
</evidence>
<dbReference type="GO" id="GO:0046677">
    <property type="term" value="P:response to antibiotic"/>
    <property type="evidence" value="ECO:0007669"/>
    <property type="project" value="TreeGrafter"/>
</dbReference>
<comment type="subcellular location">
    <subcellularLocation>
        <location evidence="1">Cell envelope</location>
    </subcellularLocation>
</comment>
<dbReference type="PANTHER" id="PTHR30158">
    <property type="entry name" value="ACRA/E-RELATED COMPONENT OF DRUG EFFLUX TRANSPORTER"/>
    <property type="match status" value="1"/>
</dbReference>
<dbReference type="AlphaFoldDB" id="A0AA42CNB9"/>
<dbReference type="Pfam" id="PF25876">
    <property type="entry name" value="HH_MFP_RND"/>
    <property type="match status" value="1"/>
</dbReference>
<dbReference type="SUPFAM" id="SSF111369">
    <property type="entry name" value="HlyD-like secretion proteins"/>
    <property type="match status" value="1"/>
</dbReference>
<dbReference type="InterPro" id="IPR058624">
    <property type="entry name" value="MdtA-like_HH"/>
</dbReference>
<name>A0AA42CNB9_9SPHN</name>
<reference evidence="8" key="1">
    <citation type="submission" date="2022-06" db="EMBL/GenBank/DDBJ databases">
        <title>Sphingomonas sp. nov. isolated from rhizosphere soil of tomato.</title>
        <authorList>
            <person name="Dong H."/>
            <person name="Gao R."/>
        </authorList>
    </citation>
    <scope>NUCLEOTIDE SEQUENCE</scope>
    <source>
        <strain evidence="8">MMSM24</strain>
    </source>
</reference>
<dbReference type="GO" id="GO:0022857">
    <property type="term" value="F:transmembrane transporter activity"/>
    <property type="evidence" value="ECO:0007669"/>
    <property type="project" value="InterPro"/>
</dbReference>